<keyword evidence="6 12" id="KW-0028">Amino-acid biosynthesis</keyword>
<dbReference type="PANTHER" id="PTHR12128">
    <property type="entry name" value="DIHYDRODIPICOLINATE SYNTHASE"/>
    <property type="match status" value="1"/>
</dbReference>
<dbReference type="PRINTS" id="PR00146">
    <property type="entry name" value="DHPICSNTHASE"/>
</dbReference>
<keyword evidence="8 12" id="KW-0457">Lysine biosynthesis</keyword>
<comment type="subcellular location">
    <subcellularLocation>
        <location evidence="12">Cytoplasm</location>
    </subcellularLocation>
</comment>
<feature type="binding site" evidence="12">
    <location>
        <position position="45"/>
    </location>
    <ligand>
        <name>pyruvate</name>
        <dbReference type="ChEBI" id="CHEBI:15361"/>
    </ligand>
</feature>
<comment type="pathway">
    <text evidence="2 12">Amino-acid biosynthesis; L-lysine biosynthesis via DAP pathway; (S)-tetrahydrodipicolinate from L-aspartate: step 3/4.</text>
</comment>
<name>A0ABZ0IED0_9GAMM</name>
<comment type="subunit">
    <text evidence="12">Homotetramer; dimer of dimers.</text>
</comment>
<dbReference type="PIRSF" id="PIRSF001365">
    <property type="entry name" value="DHDPS"/>
    <property type="match status" value="1"/>
</dbReference>
<dbReference type="InterPro" id="IPR002220">
    <property type="entry name" value="DapA-like"/>
</dbReference>
<keyword evidence="7 12" id="KW-0220">Diaminopimelate biosynthesis</keyword>
<evidence type="ECO:0000256" key="12">
    <source>
        <dbReference type="HAMAP-Rule" id="MF_00418"/>
    </source>
</evidence>
<evidence type="ECO:0000256" key="6">
    <source>
        <dbReference type="ARBA" id="ARBA00022605"/>
    </source>
</evidence>
<evidence type="ECO:0000256" key="4">
    <source>
        <dbReference type="ARBA" id="ARBA00012086"/>
    </source>
</evidence>
<evidence type="ECO:0000256" key="13">
    <source>
        <dbReference type="PIRNR" id="PIRNR001365"/>
    </source>
</evidence>
<comment type="catalytic activity">
    <reaction evidence="11 12">
        <text>L-aspartate 4-semialdehyde + pyruvate = (2S,4S)-4-hydroxy-2,3,4,5-tetrahydrodipicolinate + H2O + H(+)</text>
        <dbReference type="Rhea" id="RHEA:34171"/>
        <dbReference type="ChEBI" id="CHEBI:15361"/>
        <dbReference type="ChEBI" id="CHEBI:15377"/>
        <dbReference type="ChEBI" id="CHEBI:15378"/>
        <dbReference type="ChEBI" id="CHEBI:67139"/>
        <dbReference type="ChEBI" id="CHEBI:537519"/>
        <dbReference type="EC" id="4.3.3.7"/>
    </reaction>
</comment>
<sequence length="290" mass="30147">MIKGSIVALVTPMHSDGHIDYLSLDSLLEWHVASGTSAIVAVGTTGESATLDVHEHLALIGHCVKYLGGKIPVIAGTGANSTREAIELTRGAASVGADACLLVTPYYNRPSQRGLYAHFKAIAEAVPVPQILYNVPSRTAVDLSNETTKRLSDIDNIVGIKDATGDLLRGKELLAMVPEGFAVYSGDDGTAANYILAGAVGNISVTANVVPERVAALCAAALEGDEATVAEIDASLEDLNAALFVEANPMPVKYALSRMGRMEDGIRLPLTLPEGDCAAVIDSAIKGLGV</sequence>
<dbReference type="PROSITE" id="PS00666">
    <property type="entry name" value="DHDPS_2"/>
    <property type="match status" value="1"/>
</dbReference>
<dbReference type="InterPro" id="IPR020625">
    <property type="entry name" value="Schiff_base-form_aldolases_AS"/>
</dbReference>
<evidence type="ECO:0000256" key="7">
    <source>
        <dbReference type="ARBA" id="ARBA00022915"/>
    </source>
</evidence>
<dbReference type="InterPro" id="IPR005263">
    <property type="entry name" value="DapA"/>
</dbReference>
<dbReference type="InterPro" id="IPR020624">
    <property type="entry name" value="Schiff_base-form_aldolases_CS"/>
</dbReference>
<evidence type="ECO:0000256" key="3">
    <source>
        <dbReference type="ARBA" id="ARBA00007592"/>
    </source>
</evidence>
<keyword evidence="10 12" id="KW-0704">Schiff base</keyword>
<keyword evidence="15" id="KW-1185">Reference proteome</keyword>
<keyword evidence="5 12" id="KW-0963">Cytoplasm</keyword>
<dbReference type="GO" id="GO:0008840">
    <property type="term" value="F:4-hydroxy-tetrahydrodipicolinate synthase activity"/>
    <property type="evidence" value="ECO:0007669"/>
    <property type="project" value="UniProtKB-EC"/>
</dbReference>
<reference evidence="14 15" key="1">
    <citation type="submission" date="2023-10" db="EMBL/GenBank/DDBJ databases">
        <title>Two novel species belonging to the OM43/NOR5 clade.</title>
        <authorList>
            <person name="Park M."/>
        </authorList>
    </citation>
    <scope>NUCLEOTIDE SEQUENCE [LARGE SCALE GENOMIC DNA]</scope>
    <source>
        <strain evidence="14 15">IMCC45268</strain>
    </source>
</reference>
<dbReference type="InterPro" id="IPR013785">
    <property type="entry name" value="Aldolase_TIM"/>
</dbReference>
<evidence type="ECO:0000256" key="9">
    <source>
        <dbReference type="ARBA" id="ARBA00023239"/>
    </source>
</evidence>
<keyword evidence="9 12" id="KW-0456">Lyase</keyword>
<comment type="caution">
    <text evidence="12">Was originally thought to be a dihydrodipicolinate synthase (DHDPS), catalyzing the condensation of (S)-aspartate-beta-semialdehyde [(S)-ASA] and pyruvate to dihydrodipicolinate (DHDP). However, it was shown in E.coli that the product of the enzymatic reaction is not dihydrodipicolinate but in fact (4S)-4-hydroxy-2,3,4,5-tetrahydro-(2S)-dipicolinic acid (HTPA), and that the consecutive dehydration reaction leading to DHDP is not spontaneous but catalyzed by DapB.</text>
</comment>
<feature type="active site" description="Schiff-base intermediate with substrate" evidence="12">
    <location>
        <position position="161"/>
    </location>
</feature>
<feature type="active site" description="Proton donor/acceptor" evidence="12">
    <location>
        <position position="133"/>
    </location>
</feature>
<evidence type="ECO:0000313" key="14">
    <source>
        <dbReference type="EMBL" id="WOJ96391.1"/>
    </source>
</evidence>
<comment type="similarity">
    <text evidence="3 12 13">Belongs to the DapA family.</text>
</comment>
<dbReference type="Proteomes" id="UP001626549">
    <property type="component" value="Chromosome"/>
</dbReference>
<evidence type="ECO:0000256" key="5">
    <source>
        <dbReference type="ARBA" id="ARBA00022490"/>
    </source>
</evidence>
<dbReference type="EC" id="4.3.3.7" evidence="4 12"/>
<dbReference type="NCBIfam" id="TIGR00674">
    <property type="entry name" value="dapA"/>
    <property type="match status" value="1"/>
</dbReference>
<dbReference type="SUPFAM" id="SSF51569">
    <property type="entry name" value="Aldolase"/>
    <property type="match status" value="1"/>
</dbReference>
<feature type="site" description="Part of a proton relay during catalysis" evidence="12">
    <location>
        <position position="44"/>
    </location>
</feature>
<dbReference type="PROSITE" id="PS00665">
    <property type="entry name" value="DHDPS_1"/>
    <property type="match status" value="1"/>
</dbReference>
<evidence type="ECO:0000313" key="15">
    <source>
        <dbReference type="Proteomes" id="UP001626549"/>
    </source>
</evidence>
<dbReference type="PANTHER" id="PTHR12128:SF66">
    <property type="entry name" value="4-HYDROXY-2-OXOGLUTARATE ALDOLASE, MITOCHONDRIAL"/>
    <property type="match status" value="1"/>
</dbReference>
<dbReference type="CDD" id="cd00950">
    <property type="entry name" value="DHDPS"/>
    <property type="match status" value="1"/>
</dbReference>
<evidence type="ECO:0000256" key="11">
    <source>
        <dbReference type="ARBA" id="ARBA00047836"/>
    </source>
</evidence>
<evidence type="ECO:0000256" key="1">
    <source>
        <dbReference type="ARBA" id="ARBA00003294"/>
    </source>
</evidence>
<accession>A0ABZ0IED0</accession>
<feature type="site" description="Part of a proton relay during catalysis" evidence="12">
    <location>
        <position position="107"/>
    </location>
</feature>
<evidence type="ECO:0000256" key="10">
    <source>
        <dbReference type="ARBA" id="ARBA00023270"/>
    </source>
</evidence>
<dbReference type="Pfam" id="PF00701">
    <property type="entry name" value="DHDPS"/>
    <property type="match status" value="1"/>
</dbReference>
<dbReference type="HAMAP" id="MF_00418">
    <property type="entry name" value="DapA"/>
    <property type="match status" value="1"/>
</dbReference>
<organism evidence="14 15">
    <name type="scientific">Congregibacter brevis</name>
    <dbReference type="NCBI Taxonomy" id="3081201"/>
    <lineage>
        <taxon>Bacteria</taxon>
        <taxon>Pseudomonadati</taxon>
        <taxon>Pseudomonadota</taxon>
        <taxon>Gammaproteobacteria</taxon>
        <taxon>Cellvibrionales</taxon>
        <taxon>Halieaceae</taxon>
        <taxon>Congregibacter</taxon>
    </lineage>
</organism>
<dbReference type="EMBL" id="CP136865">
    <property type="protein sequence ID" value="WOJ96391.1"/>
    <property type="molecule type" value="Genomic_DNA"/>
</dbReference>
<feature type="binding site" evidence="12">
    <location>
        <position position="203"/>
    </location>
    <ligand>
        <name>pyruvate</name>
        <dbReference type="ChEBI" id="CHEBI:15361"/>
    </ligand>
</feature>
<proteinExistence type="inferred from homology"/>
<dbReference type="Gene3D" id="3.20.20.70">
    <property type="entry name" value="Aldolase class I"/>
    <property type="match status" value="1"/>
</dbReference>
<comment type="function">
    <text evidence="1 12">Catalyzes the condensation of (S)-aspartate-beta-semialdehyde [(S)-ASA] and pyruvate to 4-hydroxy-tetrahydrodipicolinate (HTPA).</text>
</comment>
<dbReference type="RefSeq" id="WP_407327071.1">
    <property type="nucleotide sequence ID" value="NZ_CP136865.1"/>
</dbReference>
<evidence type="ECO:0000256" key="2">
    <source>
        <dbReference type="ARBA" id="ARBA00005120"/>
    </source>
</evidence>
<evidence type="ECO:0000256" key="8">
    <source>
        <dbReference type="ARBA" id="ARBA00023154"/>
    </source>
</evidence>
<gene>
    <name evidence="12 14" type="primary">dapA</name>
    <name evidence="14" type="ORF">R0137_14215</name>
</gene>
<protein>
    <recommendedName>
        <fullName evidence="4 12">4-hydroxy-tetrahydrodipicolinate synthase</fullName>
        <shortName evidence="12">HTPA synthase</shortName>
        <ecNumber evidence="4 12">4.3.3.7</ecNumber>
    </recommendedName>
</protein>
<dbReference type="SMART" id="SM01130">
    <property type="entry name" value="DHDPS"/>
    <property type="match status" value="1"/>
</dbReference>